<dbReference type="Proteomes" id="UP000326091">
    <property type="component" value="Chromosome"/>
</dbReference>
<evidence type="ECO:0000313" key="1">
    <source>
        <dbReference type="EMBL" id="QEW37409.1"/>
    </source>
</evidence>
<dbReference type="AlphaFoldDB" id="A0A5P3AUK5"/>
<sequence>MAEIITKDSEEFKELTGWMKKIGKSVEAATARIRPAIADEHYLQGKTCAKCCTSQKGPCRRCVTKEPYPIPPSEGKYCILRVSCTRPCGKTTGTTGNTPDNRP</sequence>
<dbReference type="EMBL" id="CP043529">
    <property type="protein sequence ID" value="QEW37409.1"/>
    <property type="molecule type" value="Genomic_DNA"/>
</dbReference>
<gene>
    <name evidence="1" type="ORF">VIC01_02996</name>
</gene>
<protein>
    <submittedName>
        <fullName evidence="1">Uncharacterized protein</fullName>
    </submittedName>
</protein>
<accession>A0A5P3AUK5</accession>
<organism evidence="1 2">
    <name type="scientific">Phocaeicola vulgatus</name>
    <name type="common">Bacteroides vulgatus</name>
    <dbReference type="NCBI Taxonomy" id="821"/>
    <lineage>
        <taxon>Bacteria</taxon>
        <taxon>Pseudomonadati</taxon>
        <taxon>Bacteroidota</taxon>
        <taxon>Bacteroidia</taxon>
        <taxon>Bacteroidales</taxon>
        <taxon>Bacteroidaceae</taxon>
        <taxon>Phocaeicola</taxon>
    </lineage>
</organism>
<reference evidence="1 2" key="1">
    <citation type="submission" date="2019-09" db="EMBL/GenBank/DDBJ databases">
        <title>Commensal-derived Metabolites Govern Vibrio cholerae Pathogenesis in Host.</title>
        <authorList>
            <person name="Yoon S.S."/>
            <person name="Yoon M.Y."/>
        </authorList>
    </citation>
    <scope>NUCLEOTIDE SEQUENCE [LARGE SCALE GENOMIC DNA]</scope>
    <source>
        <strain evidence="1 2">VIC01</strain>
    </source>
</reference>
<name>A0A5P3AUK5_PHOVU</name>
<evidence type="ECO:0000313" key="2">
    <source>
        <dbReference type="Proteomes" id="UP000326091"/>
    </source>
</evidence>
<proteinExistence type="predicted"/>